<keyword evidence="2" id="KW-1185">Reference proteome</keyword>
<comment type="caution">
    <text evidence="1">The sequence shown here is derived from an EMBL/GenBank/DDBJ whole genome shotgun (WGS) entry which is preliminary data.</text>
</comment>
<sequence>MHMLQMLEKDVRLRDAAIALQPSAKDLLNEASALLHWIKPPKHVVDGRLNYGYAIQELLRTMFGSSDQEDGSDYNKVAFWQVNAVLRDCRLDPCLAYHPDKCFRHGIYLEVCVPLVYTLIVEKWDRFRSPMVHFCTLGDLLMFINRCYFRKTVHSLQRLCTVFLSHLSIARPQ</sequence>
<dbReference type="AlphaFoldDB" id="A0AAV6VH12"/>
<protein>
    <submittedName>
        <fullName evidence="1">Uncharacterized protein</fullName>
    </submittedName>
</protein>
<name>A0AAV6VH12_9ARAC</name>
<proteinExistence type="predicted"/>
<dbReference type="EMBL" id="JAFNEN010000096">
    <property type="protein sequence ID" value="KAG8194943.1"/>
    <property type="molecule type" value="Genomic_DNA"/>
</dbReference>
<evidence type="ECO:0000313" key="1">
    <source>
        <dbReference type="EMBL" id="KAG8194943.1"/>
    </source>
</evidence>
<dbReference type="Proteomes" id="UP000827092">
    <property type="component" value="Unassembled WGS sequence"/>
</dbReference>
<gene>
    <name evidence="1" type="ORF">JTE90_021404</name>
</gene>
<evidence type="ECO:0000313" key="2">
    <source>
        <dbReference type="Proteomes" id="UP000827092"/>
    </source>
</evidence>
<accession>A0AAV6VH12</accession>
<organism evidence="1 2">
    <name type="scientific">Oedothorax gibbosus</name>
    <dbReference type="NCBI Taxonomy" id="931172"/>
    <lineage>
        <taxon>Eukaryota</taxon>
        <taxon>Metazoa</taxon>
        <taxon>Ecdysozoa</taxon>
        <taxon>Arthropoda</taxon>
        <taxon>Chelicerata</taxon>
        <taxon>Arachnida</taxon>
        <taxon>Araneae</taxon>
        <taxon>Araneomorphae</taxon>
        <taxon>Entelegynae</taxon>
        <taxon>Araneoidea</taxon>
        <taxon>Linyphiidae</taxon>
        <taxon>Erigoninae</taxon>
        <taxon>Oedothorax</taxon>
    </lineage>
</organism>
<reference evidence="1 2" key="1">
    <citation type="journal article" date="2022" name="Nat. Ecol. Evol.">
        <title>A masculinizing supergene underlies an exaggerated male reproductive morph in a spider.</title>
        <authorList>
            <person name="Hendrickx F."/>
            <person name="De Corte Z."/>
            <person name="Sonet G."/>
            <person name="Van Belleghem S.M."/>
            <person name="Kostlbacher S."/>
            <person name="Vangestel C."/>
        </authorList>
    </citation>
    <scope>NUCLEOTIDE SEQUENCE [LARGE SCALE GENOMIC DNA]</scope>
    <source>
        <strain evidence="1">W744_W776</strain>
    </source>
</reference>